<dbReference type="Proteomes" id="UP000233551">
    <property type="component" value="Unassembled WGS sequence"/>
</dbReference>
<proteinExistence type="predicted"/>
<evidence type="ECO:0000313" key="2">
    <source>
        <dbReference type="EMBL" id="PKI69108.1"/>
    </source>
</evidence>
<evidence type="ECO:0000313" key="3">
    <source>
        <dbReference type="Proteomes" id="UP000233551"/>
    </source>
</evidence>
<dbReference type="SUPFAM" id="SSF52096">
    <property type="entry name" value="ClpP/crotonase"/>
    <property type="match status" value="1"/>
</dbReference>
<dbReference type="EMBL" id="PGOL01000523">
    <property type="protein sequence ID" value="PKI69108.1"/>
    <property type="molecule type" value="Genomic_DNA"/>
</dbReference>
<accession>A0A2I0KKR2</accession>
<feature type="non-terminal residue" evidence="2">
    <location>
        <position position="170"/>
    </location>
</feature>
<dbReference type="AlphaFoldDB" id="A0A2I0KKR2"/>
<dbReference type="InterPro" id="IPR029045">
    <property type="entry name" value="ClpP/crotonase-like_dom_sf"/>
</dbReference>
<keyword evidence="3" id="KW-1185">Reference proteome</keyword>
<protein>
    <submittedName>
        <fullName evidence="2">Uncharacterized protein</fullName>
    </submittedName>
</protein>
<dbReference type="PANTHER" id="PTHR32060:SF31">
    <property type="entry name" value="CARBOXYL-TERMINAL-PROCESSING PEPTIDASE 1, CHLOROPLASTIC"/>
    <property type="match status" value="1"/>
</dbReference>
<feature type="compositionally biased region" description="Basic and acidic residues" evidence="1">
    <location>
        <begin position="81"/>
        <end position="94"/>
    </location>
</feature>
<dbReference type="STRING" id="22663.A0A2I0KKR2"/>
<dbReference type="PANTHER" id="PTHR32060">
    <property type="entry name" value="TAIL-SPECIFIC PROTEASE"/>
    <property type="match status" value="1"/>
</dbReference>
<name>A0A2I0KKR2_PUNGR</name>
<gene>
    <name evidence="2" type="ORF">CRG98_010577</name>
</gene>
<evidence type="ECO:0000256" key="1">
    <source>
        <dbReference type="SAM" id="MobiDB-lite"/>
    </source>
</evidence>
<sequence length="170" mass="18734">MRLFLCNSSAALRPPPPPGPAAFPTPATATPLLFNNFTSAKTKLIGAALSLGLLLSSPPSLSLDLDSSINQLKPYGGPSVEDCREDEREDKEEVAPQAVSNESIVEEAWEIVNDSFLDSGRHRWSPQTWQQKKEDIMGTNIQTRSKAHEIIRRMLASLGDPYTRFLSPDE</sequence>
<dbReference type="GO" id="GO:0004175">
    <property type="term" value="F:endopeptidase activity"/>
    <property type="evidence" value="ECO:0007669"/>
    <property type="project" value="TreeGrafter"/>
</dbReference>
<reference evidence="2 3" key="1">
    <citation type="submission" date="2017-11" db="EMBL/GenBank/DDBJ databases">
        <title>De-novo sequencing of pomegranate (Punica granatum L.) genome.</title>
        <authorList>
            <person name="Akparov Z."/>
            <person name="Amiraslanov A."/>
            <person name="Hajiyeva S."/>
            <person name="Abbasov M."/>
            <person name="Kaur K."/>
            <person name="Hamwieh A."/>
            <person name="Solovyev V."/>
            <person name="Salamov A."/>
            <person name="Braich B."/>
            <person name="Kosarev P."/>
            <person name="Mahmoud A."/>
            <person name="Hajiyev E."/>
            <person name="Babayeva S."/>
            <person name="Izzatullayeva V."/>
            <person name="Mammadov A."/>
            <person name="Mammadov A."/>
            <person name="Sharifova S."/>
            <person name="Ojaghi J."/>
            <person name="Eynullazada K."/>
            <person name="Bayramov B."/>
            <person name="Abdulazimova A."/>
            <person name="Shahmuradov I."/>
        </authorList>
    </citation>
    <scope>NUCLEOTIDE SEQUENCE [LARGE SCALE GENOMIC DNA]</scope>
    <source>
        <strain evidence="3">cv. AG2017</strain>
        <tissue evidence="2">Leaf</tissue>
    </source>
</reference>
<dbReference type="Gene3D" id="3.30.750.44">
    <property type="match status" value="1"/>
</dbReference>
<organism evidence="2 3">
    <name type="scientific">Punica granatum</name>
    <name type="common">Pomegranate</name>
    <dbReference type="NCBI Taxonomy" id="22663"/>
    <lineage>
        <taxon>Eukaryota</taxon>
        <taxon>Viridiplantae</taxon>
        <taxon>Streptophyta</taxon>
        <taxon>Embryophyta</taxon>
        <taxon>Tracheophyta</taxon>
        <taxon>Spermatophyta</taxon>
        <taxon>Magnoliopsida</taxon>
        <taxon>eudicotyledons</taxon>
        <taxon>Gunneridae</taxon>
        <taxon>Pentapetalae</taxon>
        <taxon>rosids</taxon>
        <taxon>malvids</taxon>
        <taxon>Myrtales</taxon>
        <taxon>Lythraceae</taxon>
        <taxon>Punica</taxon>
    </lineage>
</organism>
<feature type="region of interest" description="Disordered" evidence="1">
    <location>
        <begin position="74"/>
        <end position="100"/>
    </location>
</feature>
<comment type="caution">
    <text evidence="2">The sequence shown here is derived from an EMBL/GenBank/DDBJ whole genome shotgun (WGS) entry which is preliminary data.</text>
</comment>